<dbReference type="Proteomes" id="UP000759131">
    <property type="component" value="Unassembled WGS sequence"/>
</dbReference>
<evidence type="ECO:0000313" key="4">
    <source>
        <dbReference type="Proteomes" id="UP000759131"/>
    </source>
</evidence>
<accession>A0A7R9LAD6</accession>
<feature type="signal peptide" evidence="2">
    <location>
        <begin position="1"/>
        <end position="19"/>
    </location>
</feature>
<keyword evidence="1" id="KW-0175">Coiled coil</keyword>
<keyword evidence="4" id="KW-1185">Reference proteome</keyword>
<name>A0A7R9LAD6_9ACAR</name>
<feature type="chain" id="PRO_5036211168" evidence="2">
    <location>
        <begin position="20"/>
        <end position="306"/>
    </location>
</feature>
<dbReference type="EMBL" id="OC874909">
    <property type="protein sequence ID" value="CAD7638013.1"/>
    <property type="molecule type" value="Genomic_DNA"/>
</dbReference>
<gene>
    <name evidence="3" type="ORF">OSB1V03_LOCUS17202</name>
</gene>
<keyword evidence="2" id="KW-0732">Signal</keyword>
<proteinExistence type="predicted"/>
<evidence type="ECO:0000256" key="1">
    <source>
        <dbReference type="SAM" id="Coils"/>
    </source>
</evidence>
<dbReference type="EMBL" id="CAJPIZ010020334">
    <property type="protein sequence ID" value="CAG2117249.1"/>
    <property type="molecule type" value="Genomic_DNA"/>
</dbReference>
<dbReference type="AlphaFoldDB" id="A0A7R9LAD6"/>
<evidence type="ECO:0000313" key="3">
    <source>
        <dbReference type="EMBL" id="CAD7638013.1"/>
    </source>
</evidence>
<feature type="coiled-coil region" evidence="1">
    <location>
        <begin position="23"/>
        <end position="246"/>
    </location>
</feature>
<reference evidence="3" key="1">
    <citation type="submission" date="2020-11" db="EMBL/GenBank/DDBJ databases">
        <authorList>
            <person name="Tran Van P."/>
        </authorList>
    </citation>
    <scope>NUCLEOTIDE SEQUENCE</scope>
</reference>
<evidence type="ECO:0000256" key="2">
    <source>
        <dbReference type="SAM" id="SignalP"/>
    </source>
</evidence>
<protein>
    <submittedName>
        <fullName evidence="3">Uncharacterized protein</fullName>
    </submittedName>
</protein>
<sequence>MKILILSLVLLSVVIGSNALHIRDGQQNVKDELMKELEALKKKMLEMLEKLKKEGKQELGKLLSNLEQQVELLESQLKKLDPKDPLAKILLQQLETLTKILEQEIKAEIDRLKHLSLLLANQDDPLDQLMKELEALKKEALEMLDKLKKEGKQELGKTLAFLEKQIEMIESQLEKLNPKDPLSQLLLAQLEILAKVVEQEIKAEIERLKHVSVAVNTANDILDDIKKALEALKKEALEMLQWLAKEGKQELGVVLATLEKQVEFIESLVEKLDPKDPLIDLLLGPIETLLKVVDQQIKDEIERLKH</sequence>
<organism evidence="3">
    <name type="scientific">Medioppia subpectinata</name>
    <dbReference type="NCBI Taxonomy" id="1979941"/>
    <lineage>
        <taxon>Eukaryota</taxon>
        <taxon>Metazoa</taxon>
        <taxon>Ecdysozoa</taxon>
        <taxon>Arthropoda</taxon>
        <taxon>Chelicerata</taxon>
        <taxon>Arachnida</taxon>
        <taxon>Acari</taxon>
        <taxon>Acariformes</taxon>
        <taxon>Sarcoptiformes</taxon>
        <taxon>Oribatida</taxon>
        <taxon>Brachypylina</taxon>
        <taxon>Oppioidea</taxon>
        <taxon>Oppiidae</taxon>
        <taxon>Medioppia</taxon>
    </lineage>
</organism>